<dbReference type="SUPFAM" id="SSF47598">
    <property type="entry name" value="Ribbon-helix-helix"/>
    <property type="match status" value="1"/>
</dbReference>
<dbReference type="AlphaFoldDB" id="A0A0G1CKP0"/>
<dbReference type="CDD" id="cd22231">
    <property type="entry name" value="RHH_NikR_HicB-like"/>
    <property type="match status" value="1"/>
</dbReference>
<reference evidence="1 2" key="1">
    <citation type="journal article" date="2015" name="Nature">
        <title>rRNA introns, odd ribosomes, and small enigmatic genomes across a large radiation of phyla.</title>
        <authorList>
            <person name="Brown C.T."/>
            <person name="Hug L.A."/>
            <person name="Thomas B.C."/>
            <person name="Sharon I."/>
            <person name="Castelle C.J."/>
            <person name="Singh A."/>
            <person name="Wilkins M.J."/>
            <person name="Williams K.H."/>
            <person name="Banfield J.F."/>
        </authorList>
    </citation>
    <scope>NUCLEOTIDE SEQUENCE [LARGE SCALE GENOMIC DNA]</scope>
</reference>
<gene>
    <name evidence="1" type="ORF">UV59_C0003G0052</name>
</gene>
<sequence length="88" mass="9711">MNNSINISLPKQLADTVRAQVKAGHFASVSEVVQQALHKFFVNQPDVPTFKMSKKAEKVAQQALQDYKNGKAIPVASFVELEKQLASK</sequence>
<dbReference type="InterPro" id="IPR010985">
    <property type="entry name" value="Ribbon_hlx_hlx"/>
</dbReference>
<name>A0A0G1CKP0_9BACT</name>
<dbReference type="InterPro" id="IPR038296">
    <property type="entry name" value="ParD_sf"/>
</dbReference>
<evidence type="ECO:0000313" key="1">
    <source>
        <dbReference type="EMBL" id="KKS86057.1"/>
    </source>
</evidence>
<accession>A0A0G1CKP0</accession>
<dbReference type="STRING" id="1618436.UV59_C0003G0052"/>
<dbReference type="EMBL" id="LCFB01000003">
    <property type="protein sequence ID" value="KKS86057.1"/>
    <property type="molecule type" value="Genomic_DNA"/>
</dbReference>
<evidence type="ECO:0000313" key="2">
    <source>
        <dbReference type="Proteomes" id="UP000034543"/>
    </source>
</evidence>
<comment type="caution">
    <text evidence="1">The sequence shown here is derived from an EMBL/GenBank/DDBJ whole genome shotgun (WGS) entry which is preliminary data.</text>
</comment>
<protein>
    <submittedName>
        <fullName evidence="1">Uncharacterized protein</fullName>
    </submittedName>
</protein>
<dbReference type="GO" id="GO:0006355">
    <property type="term" value="P:regulation of DNA-templated transcription"/>
    <property type="evidence" value="ECO:0007669"/>
    <property type="project" value="InterPro"/>
</dbReference>
<dbReference type="Gene3D" id="6.10.10.120">
    <property type="entry name" value="Antitoxin ParD1-like"/>
    <property type="match status" value="1"/>
</dbReference>
<proteinExistence type="predicted"/>
<dbReference type="Proteomes" id="UP000034543">
    <property type="component" value="Unassembled WGS sequence"/>
</dbReference>
<organism evidence="1 2">
    <name type="scientific">Candidatus Gottesmanbacteria bacterium GW2011_GWA1_43_11</name>
    <dbReference type="NCBI Taxonomy" id="1618436"/>
    <lineage>
        <taxon>Bacteria</taxon>
        <taxon>Candidatus Gottesmaniibacteriota</taxon>
    </lineage>
</organism>